<evidence type="ECO:0000313" key="3">
    <source>
        <dbReference type="Proteomes" id="UP000566819"/>
    </source>
</evidence>
<evidence type="ECO:0000313" key="2">
    <source>
        <dbReference type="EMBL" id="KAF4631690.1"/>
    </source>
</evidence>
<gene>
    <name evidence="2" type="ORF">G7Y89_g6441</name>
</gene>
<feature type="region of interest" description="Disordered" evidence="1">
    <location>
        <begin position="1"/>
        <end position="71"/>
    </location>
</feature>
<name>A0A8H4RMP0_9HELO</name>
<feature type="compositionally biased region" description="Basic and acidic residues" evidence="1">
    <location>
        <begin position="35"/>
        <end position="71"/>
    </location>
</feature>
<evidence type="ECO:0000256" key="1">
    <source>
        <dbReference type="SAM" id="MobiDB-lite"/>
    </source>
</evidence>
<protein>
    <submittedName>
        <fullName evidence="2">Uncharacterized protein</fullName>
    </submittedName>
</protein>
<comment type="caution">
    <text evidence="2">The sequence shown here is derived from an EMBL/GenBank/DDBJ whole genome shotgun (WGS) entry which is preliminary data.</text>
</comment>
<organism evidence="2 3">
    <name type="scientific">Cudoniella acicularis</name>
    <dbReference type="NCBI Taxonomy" id="354080"/>
    <lineage>
        <taxon>Eukaryota</taxon>
        <taxon>Fungi</taxon>
        <taxon>Dikarya</taxon>
        <taxon>Ascomycota</taxon>
        <taxon>Pezizomycotina</taxon>
        <taxon>Leotiomycetes</taxon>
        <taxon>Helotiales</taxon>
        <taxon>Tricladiaceae</taxon>
        <taxon>Cudoniella</taxon>
    </lineage>
</organism>
<proteinExistence type="predicted"/>
<reference evidence="2 3" key="1">
    <citation type="submission" date="2020-03" db="EMBL/GenBank/DDBJ databases">
        <title>Draft Genome Sequence of Cudoniella acicularis.</title>
        <authorList>
            <person name="Buettner E."/>
            <person name="Kellner H."/>
        </authorList>
    </citation>
    <scope>NUCLEOTIDE SEQUENCE [LARGE SCALE GENOMIC DNA]</scope>
    <source>
        <strain evidence="2 3">DSM 108380</strain>
    </source>
</reference>
<dbReference type="Proteomes" id="UP000566819">
    <property type="component" value="Unassembled WGS sequence"/>
</dbReference>
<dbReference type="AlphaFoldDB" id="A0A8H4RMP0"/>
<sequence length="71" mass="8212">MAGDGTRWSHTSGEEEELNKLTTNFEMVESSGKSAKRDREERKKRKEEEKAKEKAEQEAKAKEARKEEQGK</sequence>
<dbReference type="EMBL" id="JAAMPI010000419">
    <property type="protein sequence ID" value="KAF4631690.1"/>
    <property type="molecule type" value="Genomic_DNA"/>
</dbReference>
<keyword evidence="3" id="KW-1185">Reference proteome</keyword>
<accession>A0A8H4RMP0</accession>